<dbReference type="Proteomes" id="UP000637788">
    <property type="component" value="Unassembled WGS sequence"/>
</dbReference>
<evidence type="ECO:0000313" key="1">
    <source>
        <dbReference type="EMBL" id="GGK82773.1"/>
    </source>
</evidence>
<evidence type="ECO:0000313" key="2">
    <source>
        <dbReference type="Proteomes" id="UP000637788"/>
    </source>
</evidence>
<accession>A0A917R1I2</accession>
<reference evidence="1" key="2">
    <citation type="submission" date="2020-09" db="EMBL/GenBank/DDBJ databases">
        <authorList>
            <person name="Sun Q."/>
            <person name="Ohkuma M."/>
        </authorList>
    </citation>
    <scope>NUCLEOTIDE SEQUENCE</scope>
    <source>
        <strain evidence="1">JCM 3035</strain>
    </source>
</reference>
<gene>
    <name evidence="1" type="ORF">GCM10010094_49880</name>
</gene>
<dbReference type="AlphaFoldDB" id="A0A917R1I2"/>
<keyword evidence="2" id="KW-1185">Reference proteome</keyword>
<organism evidence="1 2">
    <name type="scientific">Streptomyces flaveus</name>
    <dbReference type="NCBI Taxonomy" id="66370"/>
    <lineage>
        <taxon>Bacteria</taxon>
        <taxon>Bacillati</taxon>
        <taxon>Actinomycetota</taxon>
        <taxon>Actinomycetes</taxon>
        <taxon>Kitasatosporales</taxon>
        <taxon>Streptomycetaceae</taxon>
        <taxon>Streptomyces</taxon>
        <taxon>Streptomyces aurantiacus group</taxon>
    </lineage>
</organism>
<dbReference type="EMBL" id="BMPQ01000013">
    <property type="protein sequence ID" value="GGK82773.1"/>
    <property type="molecule type" value="Genomic_DNA"/>
</dbReference>
<reference evidence="1" key="1">
    <citation type="journal article" date="2014" name="Int. J. Syst. Evol. Microbiol.">
        <title>Complete genome sequence of Corynebacterium casei LMG S-19264T (=DSM 44701T), isolated from a smear-ripened cheese.</title>
        <authorList>
            <consortium name="US DOE Joint Genome Institute (JGI-PGF)"/>
            <person name="Walter F."/>
            <person name="Albersmeier A."/>
            <person name="Kalinowski J."/>
            <person name="Ruckert C."/>
        </authorList>
    </citation>
    <scope>NUCLEOTIDE SEQUENCE</scope>
    <source>
        <strain evidence="1">JCM 3035</strain>
    </source>
</reference>
<name>A0A917R1I2_9ACTN</name>
<proteinExistence type="predicted"/>
<sequence>MVPVPCWFGADLWALLVIPGDLSRAGSVLGGEGVELQAVERGLAAALFAVAELVGLARRFLMDRFPFAWVGRFGLSGLEAWG</sequence>
<comment type="caution">
    <text evidence="1">The sequence shown here is derived from an EMBL/GenBank/DDBJ whole genome shotgun (WGS) entry which is preliminary data.</text>
</comment>
<protein>
    <submittedName>
        <fullName evidence="1">Uncharacterized protein</fullName>
    </submittedName>
</protein>